<feature type="transmembrane region" description="Helical" evidence="7">
    <location>
        <begin position="320"/>
        <end position="338"/>
    </location>
</feature>
<dbReference type="InterPro" id="IPR002656">
    <property type="entry name" value="Acyl_transf_3_dom"/>
</dbReference>
<evidence type="ECO:0000256" key="1">
    <source>
        <dbReference type="ARBA" id="ARBA00004651"/>
    </source>
</evidence>
<reference evidence="10" key="4">
    <citation type="journal article" date="2020" name="J. Biol. Chem.">
        <title>Structural basis for the O-acetyltransferase function of the extracytoplasmic domain of OatA from Staphylococcus aureus.</title>
        <authorList>
            <person name="Jones C.S."/>
            <person name="Sychantha D."/>
            <person name="Howell P.L."/>
            <person name="Clarke A.J."/>
        </authorList>
    </citation>
    <scope>NUCLEOTIDE SEQUENCE</scope>
</reference>
<organism evidence="9 10">
    <name type="scientific">Derxia gummosa DSM 723</name>
    <dbReference type="NCBI Taxonomy" id="1121388"/>
    <lineage>
        <taxon>Bacteria</taxon>
        <taxon>Pseudomonadati</taxon>
        <taxon>Pseudomonadota</taxon>
        <taxon>Betaproteobacteria</taxon>
        <taxon>Burkholderiales</taxon>
        <taxon>Alcaligenaceae</taxon>
        <taxon>Derxia</taxon>
    </lineage>
</organism>
<keyword evidence="5 7" id="KW-1133">Transmembrane helix</keyword>
<accession>A0A8B6X2N4</accession>
<keyword evidence="10" id="KW-0808">Transferase</keyword>
<evidence type="ECO:0000256" key="2">
    <source>
        <dbReference type="ARBA" id="ARBA00007400"/>
    </source>
</evidence>
<feature type="domain" description="Acyltransferase 3" evidence="8">
    <location>
        <begin position="30"/>
        <end position="313"/>
    </location>
</feature>
<comment type="subcellular location">
    <subcellularLocation>
        <location evidence="1">Cell membrane</location>
        <topology evidence="1">Multi-pass membrane protein</topology>
    </subcellularLocation>
</comment>
<evidence type="ECO:0000259" key="8">
    <source>
        <dbReference type="Pfam" id="PF01757"/>
    </source>
</evidence>
<dbReference type="GO" id="GO:0009246">
    <property type="term" value="P:enterobacterial common antigen biosynthetic process"/>
    <property type="evidence" value="ECO:0007669"/>
    <property type="project" value="TreeGrafter"/>
</dbReference>
<reference evidence="10" key="5">
    <citation type="submission" date="2025-08" db="UniProtKB">
        <authorList>
            <consortium name="RefSeq"/>
        </authorList>
    </citation>
    <scope>IDENTIFICATION</scope>
</reference>
<evidence type="ECO:0000256" key="3">
    <source>
        <dbReference type="ARBA" id="ARBA00022475"/>
    </source>
</evidence>
<dbReference type="GO" id="GO:0005886">
    <property type="term" value="C:plasma membrane"/>
    <property type="evidence" value="ECO:0007669"/>
    <property type="project" value="UniProtKB-SubCell"/>
</dbReference>
<proteinExistence type="inferred from homology"/>
<reference evidence="10" key="1">
    <citation type="journal article" date="2006" name="Genetics">
        <title>Fluoxetine-resistance genes in Caenorhabditis elegans function in the intestine and may act in drug transport.</title>
        <authorList>
            <person name="Choy R.K."/>
            <person name="Kemner J.M."/>
            <person name="Thomas J.H."/>
        </authorList>
    </citation>
    <scope>NUCLEOTIDE SEQUENCE</scope>
</reference>
<evidence type="ECO:0000256" key="6">
    <source>
        <dbReference type="ARBA" id="ARBA00023136"/>
    </source>
</evidence>
<keyword evidence="10" id="KW-0012">Acyltransferase</keyword>
<dbReference type="Pfam" id="PF01757">
    <property type="entry name" value="Acyl_transf_3"/>
    <property type="match status" value="1"/>
</dbReference>
<keyword evidence="3" id="KW-1003">Cell membrane</keyword>
<dbReference type="RefSeq" id="WP_028310903.1">
    <property type="nucleotide sequence ID" value="NZ_AXWS01000008.1"/>
</dbReference>
<feature type="transmembrane region" description="Helical" evidence="7">
    <location>
        <begin position="37"/>
        <end position="58"/>
    </location>
</feature>
<keyword evidence="9" id="KW-1185">Reference proteome</keyword>
<evidence type="ECO:0000256" key="7">
    <source>
        <dbReference type="SAM" id="Phobius"/>
    </source>
</evidence>
<reference evidence="10" key="3">
    <citation type="journal article" date="2011" name="J. Infect. Dis.">
        <title>OatA, a peptidoglycan O-acetyltransferase involved in Listeria monocytogenes immune escape, is critical for virulence.</title>
        <authorList>
            <person name="Aubry C."/>
            <person name="Goulard C."/>
            <person name="Nahori M.A."/>
            <person name="Cayet N."/>
            <person name="Decalf J."/>
            <person name="Sachse M."/>
            <person name="Boneca I.G."/>
            <person name="Cossart P."/>
            <person name="Dussurget O."/>
        </authorList>
    </citation>
    <scope>NUCLEOTIDE SEQUENCE</scope>
</reference>
<feature type="transmembrane region" description="Helical" evidence="7">
    <location>
        <begin position="227"/>
        <end position="247"/>
    </location>
</feature>
<evidence type="ECO:0000256" key="5">
    <source>
        <dbReference type="ARBA" id="ARBA00022989"/>
    </source>
</evidence>
<feature type="transmembrane region" description="Helical" evidence="7">
    <location>
        <begin position="70"/>
        <end position="87"/>
    </location>
</feature>
<name>A0A8B6X2N4_9BURK</name>
<dbReference type="Proteomes" id="UP000675920">
    <property type="component" value="Unplaced"/>
</dbReference>
<feature type="transmembrane region" description="Helical" evidence="7">
    <location>
        <begin position="291"/>
        <end position="308"/>
    </location>
</feature>
<feature type="transmembrane region" description="Helical" evidence="7">
    <location>
        <begin position="150"/>
        <end position="181"/>
    </location>
</feature>
<evidence type="ECO:0000313" key="10">
    <source>
        <dbReference type="RefSeq" id="WP_028310903.1"/>
    </source>
</evidence>
<feature type="transmembrane region" description="Helical" evidence="7">
    <location>
        <begin position="253"/>
        <end position="271"/>
    </location>
</feature>
<evidence type="ECO:0000256" key="4">
    <source>
        <dbReference type="ARBA" id="ARBA00022692"/>
    </source>
</evidence>
<feature type="transmembrane region" description="Helical" evidence="7">
    <location>
        <begin position="201"/>
        <end position="220"/>
    </location>
</feature>
<dbReference type="AlphaFoldDB" id="A0A8B6X2N4"/>
<comment type="similarity">
    <text evidence="2">Belongs to the acyltransferase 3 family.</text>
</comment>
<reference evidence="10" key="2">
    <citation type="journal article" date="2006" name="Genetics">
        <title>The Caenorhabditis elegans rhy-1 gene inhibits HIF-1 hypoxia-inducible factor activity in a negative feedback loop that does not include vhl-1.</title>
        <authorList>
            <person name="Shen C."/>
            <person name="Shao Z."/>
            <person name="Powell-Coffman J.A."/>
        </authorList>
    </citation>
    <scope>NUCLEOTIDE SEQUENCE</scope>
</reference>
<evidence type="ECO:0000313" key="9">
    <source>
        <dbReference type="Proteomes" id="UP000675920"/>
    </source>
</evidence>
<dbReference type="PANTHER" id="PTHR40074:SF2">
    <property type="entry name" value="O-ACETYLTRANSFERASE WECH"/>
    <property type="match status" value="1"/>
</dbReference>
<sequence length="352" mass="37112">MTSSTLAAPATAASAPAVARPASPARSRHAWVDVSKGAGILLVVLGHAIIGVHDAGLLPPGSAWNEILRVIYLFHMPLFFFLAGLFAERWIGKPKLATCAGIVRRLAWPYILWSVVQLLVISSAGSAVNTPVRLHWTDIAQAVWSPPSQFWFLQCLMFCQLVAVLTLPLGRLALPLLGLVLLGMNDLLQPGYPLKSLLKSYVFFAAGGLLGPMVLAAAVLPRRRRVVTTLLGGAGFALMALLTQRLAGAVPTGGIALAAAAPGIVMLTGWAMLAGEGRAGRWLGALGRESLSIYLLHVFFTAGMRIVGHRLLPNADGDQLVLMCLGAGVAGPLAVLALTRRLGADRLLGLAR</sequence>
<keyword evidence="6 7" id="KW-0472">Membrane</keyword>
<dbReference type="PANTHER" id="PTHR40074">
    <property type="entry name" value="O-ACETYLTRANSFERASE WECH"/>
    <property type="match status" value="1"/>
</dbReference>
<dbReference type="GO" id="GO:0016413">
    <property type="term" value="F:O-acetyltransferase activity"/>
    <property type="evidence" value="ECO:0007669"/>
    <property type="project" value="TreeGrafter"/>
</dbReference>
<dbReference type="OrthoDB" id="9814956at2"/>
<protein>
    <submittedName>
        <fullName evidence="10">Acyltransferase family protein</fullName>
    </submittedName>
</protein>
<keyword evidence="4 7" id="KW-0812">Transmembrane</keyword>